<feature type="chain" id="PRO_5002893019" description="Lipoprotein" evidence="1">
    <location>
        <begin position="32"/>
        <end position="182"/>
    </location>
</feature>
<feature type="signal peptide" evidence="1">
    <location>
        <begin position="1"/>
        <end position="31"/>
    </location>
</feature>
<dbReference type="PROSITE" id="PS51257">
    <property type="entry name" value="PROKAR_LIPOPROTEIN"/>
    <property type="match status" value="1"/>
</dbReference>
<dbReference type="AlphaFoldDB" id="B9XI07"/>
<evidence type="ECO:0000256" key="1">
    <source>
        <dbReference type="SAM" id="SignalP"/>
    </source>
</evidence>
<evidence type="ECO:0008006" key="4">
    <source>
        <dbReference type="Google" id="ProtNLM"/>
    </source>
</evidence>
<keyword evidence="3" id="KW-1185">Reference proteome</keyword>
<dbReference type="EMBL" id="ABOX02000016">
    <property type="protein sequence ID" value="EEF60500.1"/>
    <property type="molecule type" value="Genomic_DNA"/>
</dbReference>
<keyword evidence="1" id="KW-0732">Signal</keyword>
<accession>B9XI07</accession>
<name>B9XI07_PEDPL</name>
<evidence type="ECO:0000313" key="2">
    <source>
        <dbReference type="EMBL" id="EEF60500.1"/>
    </source>
</evidence>
<gene>
    <name evidence="2" type="ORF">Cflav_PD3470</name>
</gene>
<comment type="caution">
    <text evidence="2">The sequence shown here is derived from an EMBL/GenBank/DDBJ whole genome shotgun (WGS) entry which is preliminary data.</text>
</comment>
<dbReference type="Proteomes" id="UP000003688">
    <property type="component" value="Unassembled WGS sequence"/>
</dbReference>
<evidence type="ECO:0000313" key="3">
    <source>
        <dbReference type="Proteomes" id="UP000003688"/>
    </source>
</evidence>
<sequence length="182" mass="20705" precursor="true">MKTIHKCPKAYLLGIALSCLFLVSGCGSSVGQPTKFQNKEDAAKHVLGIYKQVYDDSLERETENAKNDLNRPDGVSPGNHYFLFSVLPEGKIYSWAFNDRLKMITPFGKLMENKPDSYTLEKQSDDCWILTWDGNQFAICDNGLMWVKGQQTNKFVRESNKPVSSLDEVFIYHGRTPIKLDQ</sequence>
<protein>
    <recommendedName>
        <fullName evidence="4">Lipoprotein</fullName>
    </recommendedName>
</protein>
<proteinExistence type="predicted"/>
<reference evidence="2 3" key="1">
    <citation type="journal article" date="2011" name="J. Bacteriol.">
        <title>Genome sequence of 'Pedosphaera parvula' Ellin514, an aerobic Verrucomicrobial isolate from pasture soil.</title>
        <authorList>
            <person name="Kant R."/>
            <person name="van Passel M.W."/>
            <person name="Sangwan P."/>
            <person name="Palva A."/>
            <person name="Lucas S."/>
            <person name="Copeland A."/>
            <person name="Lapidus A."/>
            <person name="Glavina Del Rio T."/>
            <person name="Dalin E."/>
            <person name="Tice H."/>
            <person name="Bruce D."/>
            <person name="Goodwin L."/>
            <person name="Pitluck S."/>
            <person name="Chertkov O."/>
            <person name="Larimer F.W."/>
            <person name="Land M.L."/>
            <person name="Hauser L."/>
            <person name="Brettin T.S."/>
            <person name="Detter J.C."/>
            <person name="Han S."/>
            <person name="de Vos W.M."/>
            <person name="Janssen P.H."/>
            <person name="Smidt H."/>
        </authorList>
    </citation>
    <scope>NUCLEOTIDE SEQUENCE [LARGE SCALE GENOMIC DNA]</scope>
    <source>
        <strain evidence="2 3">Ellin514</strain>
    </source>
</reference>
<organism evidence="2 3">
    <name type="scientific">Pedosphaera parvula (strain Ellin514)</name>
    <dbReference type="NCBI Taxonomy" id="320771"/>
    <lineage>
        <taxon>Bacteria</taxon>
        <taxon>Pseudomonadati</taxon>
        <taxon>Verrucomicrobiota</taxon>
        <taxon>Pedosphaerae</taxon>
        <taxon>Pedosphaerales</taxon>
        <taxon>Pedosphaeraceae</taxon>
        <taxon>Pedosphaera</taxon>
    </lineage>
</organism>